<proteinExistence type="predicted"/>
<feature type="compositionally biased region" description="Polar residues" evidence="1">
    <location>
        <begin position="45"/>
        <end position="58"/>
    </location>
</feature>
<sequence>MSFFIRRCIRRRCVRFGESNARDGRSKPPPLLVSSTGKAGHGISASRQAPSGVCSSNGALARTRPAGHGSSSSRGKTGALTGFRCHPPSMLLVATAQVSKLFRVTTAEAHACLESMASARGGPPRCSLNAAGGVGGNAAPGIERWSVMA</sequence>
<gene>
    <name evidence="2" type="ORF">PCOR1329_LOCUS64810</name>
</gene>
<dbReference type="Proteomes" id="UP001189429">
    <property type="component" value="Unassembled WGS sequence"/>
</dbReference>
<reference evidence="2" key="1">
    <citation type="submission" date="2023-10" db="EMBL/GenBank/DDBJ databases">
        <authorList>
            <person name="Chen Y."/>
            <person name="Shah S."/>
            <person name="Dougan E. K."/>
            <person name="Thang M."/>
            <person name="Chan C."/>
        </authorList>
    </citation>
    <scope>NUCLEOTIDE SEQUENCE [LARGE SCALE GENOMIC DNA]</scope>
</reference>
<organism evidence="2 3">
    <name type="scientific">Prorocentrum cordatum</name>
    <dbReference type="NCBI Taxonomy" id="2364126"/>
    <lineage>
        <taxon>Eukaryota</taxon>
        <taxon>Sar</taxon>
        <taxon>Alveolata</taxon>
        <taxon>Dinophyceae</taxon>
        <taxon>Prorocentrales</taxon>
        <taxon>Prorocentraceae</taxon>
        <taxon>Prorocentrum</taxon>
    </lineage>
</organism>
<dbReference type="EMBL" id="CAUYUJ010018281">
    <property type="protein sequence ID" value="CAK0882239.1"/>
    <property type="molecule type" value="Genomic_DNA"/>
</dbReference>
<keyword evidence="3" id="KW-1185">Reference proteome</keyword>
<evidence type="ECO:0000313" key="3">
    <source>
        <dbReference type="Proteomes" id="UP001189429"/>
    </source>
</evidence>
<feature type="region of interest" description="Disordered" evidence="1">
    <location>
        <begin position="19"/>
        <end position="79"/>
    </location>
</feature>
<evidence type="ECO:0000313" key="2">
    <source>
        <dbReference type="EMBL" id="CAK0882239.1"/>
    </source>
</evidence>
<evidence type="ECO:0000256" key="1">
    <source>
        <dbReference type="SAM" id="MobiDB-lite"/>
    </source>
</evidence>
<name>A0ABN9W7Y0_9DINO</name>
<accession>A0ABN9W7Y0</accession>
<protein>
    <submittedName>
        <fullName evidence="2">Uncharacterized protein</fullName>
    </submittedName>
</protein>
<comment type="caution">
    <text evidence="2">The sequence shown here is derived from an EMBL/GenBank/DDBJ whole genome shotgun (WGS) entry which is preliminary data.</text>
</comment>